<dbReference type="Proteomes" id="UP000050795">
    <property type="component" value="Unassembled WGS sequence"/>
</dbReference>
<feature type="domain" description="TERF2-interacting telomeric protein 1 Myb" evidence="7">
    <location>
        <begin position="202"/>
        <end position="253"/>
    </location>
</feature>
<dbReference type="WBParaSite" id="TREG1_54990.1">
    <property type="protein sequence ID" value="TREG1_54990.1"/>
    <property type="gene ID" value="TREG1_54990"/>
</dbReference>
<feature type="compositionally biased region" description="Low complexity" evidence="6">
    <location>
        <begin position="173"/>
        <end position="182"/>
    </location>
</feature>
<dbReference type="PANTHER" id="PTHR16466">
    <property type="entry name" value="TELOMERE REPEAT-BINDING FACTOR 2-INTERACTING PROTEIN 1"/>
    <property type="match status" value="1"/>
</dbReference>
<evidence type="ECO:0000256" key="6">
    <source>
        <dbReference type="SAM" id="MobiDB-lite"/>
    </source>
</evidence>
<dbReference type="Gene3D" id="1.10.10.60">
    <property type="entry name" value="Homeodomain-like"/>
    <property type="match status" value="2"/>
</dbReference>
<keyword evidence="3 5" id="KW-0779">Telomere</keyword>
<protein>
    <recommendedName>
        <fullName evidence="5">Telomeric repeat-binding factor 2-interacting protein 1</fullName>
        <shortName evidence="5">TERF2-interacting telomeric protein 1</shortName>
    </recommendedName>
    <alternativeName>
        <fullName evidence="5">Repressor/activator protein 1 homolog</fullName>
    </alternativeName>
</protein>
<feature type="region of interest" description="Disordered" evidence="6">
    <location>
        <begin position="161"/>
        <end position="192"/>
    </location>
</feature>
<dbReference type="InterPro" id="IPR039595">
    <property type="entry name" value="TE2IP/Rap1"/>
</dbReference>
<evidence type="ECO:0000256" key="2">
    <source>
        <dbReference type="ARBA" id="ARBA00022454"/>
    </source>
</evidence>
<feature type="compositionally biased region" description="Polar residues" evidence="6">
    <location>
        <begin position="339"/>
        <end position="378"/>
    </location>
</feature>
<evidence type="ECO:0000256" key="5">
    <source>
        <dbReference type="RuleBase" id="RU367107"/>
    </source>
</evidence>
<keyword evidence="8" id="KW-1185">Reference proteome</keyword>
<name>A0AA85JSR8_TRIRE</name>
<dbReference type="Pfam" id="PF08914">
    <property type="entry name" value="Myb_Rap1"/>
    <property type="match status" value="1"/>
</dbReference>
<comment type="subcellular location">
    <subcellularLocation>
        <location evidence="5">Nucleus</location>
    </subcellularLocation>
    <subcellularLocation>
        <location evidence="5">Chromosome</location>
        <location evidence="5">Telomere</location>
    </subcellularLocation>
</comment>
<evidence type="ECO:0000313" key="9">
    <source>
        <dbReference type="WBParaSite" id="TREG1_54990.1"/>
    </source>
</evidence>
<dbReference type="AlphaFoldDB" id="A0AA85JSR8"/>
<keyword evidence="4 5" id="KW-0539">Nucleus</keyword>
<reference evidence="8" key="1">
    <citation type="submission" date="2022-06" db="EMBL/GenBank/DDBJ databases">
        <authorList>
            <person name="Berger JAMES D."/>
            <person name="Berger JAMES D."/>
        </authorList>
    </citation>
    <scope>NUCLEOTIDE SEQUENCE [LARGE SCALE GENOMIC DNA]</scope>
</reference>
<dbReference type="GO" id="GO:0042162">
    <property type="term" value="F:telomeric DNA binding"/>
    <property type="evidence" value="ECO:0007669"/>
    <property type="project" value="TreeGrafter"/>
</dbReference>
<dbReference type="GO" id="GO:0031848">
    <property type="term" value="P:protection from non-homologous end joining at telomere"/>
    <property type="evidence" value="ECO:0007669"/>
    <property type="project" value="TreeGrafter"/>
</dbReference>
<dbReference type="GO" id="GO:0010833">
    <property type="term" value="P:telomere maintenance via telomere lengthening"/>
    <property type="evidence" value="ECO:0007669"/>
    <property type="project" value="UniProtKB-UniRule"/>
</dbReference>
<sequence>MRLFVLPNGSQLSFYVRACDSVPSLKLAIVAHGATPGITTDSEKYIHYKYIWDCIQSKSRLPMENYHVKLGTQVSEILSVDIDDPCWIDTEFSNPSVRSRKPFTKKESLTLLKYIQDNNLLPFLNKRSTYVRLEATGITNHSAESIRSHIRQVLHLLFNKSHNSDNNHDNSENKNINNNNNSDGHETSSCKSGFSRFKRKQYTLVEDEAIMNYVVERNLWRQVRSRALWRKMAKEGVTNHSSESMRNRFRHRLVNATYARLVTKLTKSEQVKLNEIFFGGSKRAGSNLENSSEDICHSSYSIDECTTITSDESNANIADDVNDLQSSCHQSYKIRDKQTSPTEETVQQTESSNMSTNSVAEVSGSPSPSFTVSTSNSLGTPIRYRNRRAVPRSIVIGDGSPQLKSTGLMATSSSSLSSKLSVSSVPSTSYALCRNNTPVSLDSSILTSDSSVALRPPNNPEWISQLINCSPYITTPLQPMLLVTMTNGSVIEAYNFLTTGKRRQPSSSEEFSPPLWLLDDDRSLSSEDTEVVDELVNRFGWTEVIERCNFLKGPD</sequence>
<keyword evidence="5" id="KW-0804">Transcription</keyword>
<dbReference type="InterPro" id="IPR015010">
    <property type="entry name" value="TERF2IP_Myb"/>
</dbReference>
<evidence type="ECO:0000256" key="4">
    <source>
        <dbReference type="ARBA" id="ARBA00023242"/>
    </source>
</evidence>
<dbReference type="SUPFAM" id="SSF46689">
    <property type="entry name" value="Homeodomain-like"/>
    <property type="match status" value="1"/>
</dbReference>
<dbReference type="GO" id="GO:0006355">
    <property type="term" value="P:regulation of DNA-templated transcription"/>
    <property type="evidence" value="ECO:0007669"/>
    <property type="project" value="UniProtKB-UniRule"/>
</dbReference>
<keyword evidence="5" id="KW-0805">Transcription regulation</keyword>
<evidence type="ECO:0000256" key="1">
    <source>
        <dbReference type="ARBA" id="ARBA00010467"/>
    </source>
</evidence>
<organism evidence="8 9">
    <name type="scientific">Trichobilharzia regenti</name>
    <name type="common">Nasal bird schistosome</name>
    <dbReference type="NCBI Taxonomy" id="157069"/>
    <lineage>
        <taxon>Eukaryota</taxon>
        <taxon>Metazoa</taxon>
        <taxon>Spiralia</taxon>
        <taxon>Lophotrochozoa</taxon>
        <taxon>Platyhelminthes</taxon>
        <taxon>Trematoda</taxon>
        <taxon>Digenea</taxon>
        <taxon>Strigeidida</taxon>
        <taxon>Schistosomatoidea</taxon>
        <taxon>Schistosomatidae</taxon>
        <taxon>Trichobilharzia</taxon>
    </lineage>
</organism>
<comment type="similarity">
    <text evidence="1 5">Belongs to the RAP1 family.</text>
</comment>
<feature type="compositionally biased region" description="Basic and acidic residues" evidence="6">
    <location>
        <begin position="162"/>
        <end position="172"/>
    </location>
</feature>
<dbReference type="PANTHER" id="PTHR16466:SF6">
    <property type="entry name" value="TELOMERIC REPEAT-BINDING FACTOR 2-INTERACTING PROTEIN 1"/>
    <property type="match status" value="1"/>
</dbReference>
<comment type="function">
    <text evidence="5">Acts both as a regulator of telomere function and as a transcription regulator. Involved in the regulation of telomere length and protection as a component of the shelterin complex (telosome). Does not bind DNA directly: recruited to telomeric double-stranded 5'-TTAGGG-3' repeats via its interaction with terf2. Independently of its function in telomeres, also acts as a transcription regulator: recruited to extratelomeric 5'-TTAGGG-3' sites via its association with terf2 or other factors, and regulates gene expression.</text>
</comment>
<evidence type="ECO:0000259" key="7">
    <source>
        <dbReference type="Pfam" id="PF08914"/>
    </source>
</evidence>
<accession>A0AA85JSR8</accession>
<reference evidence="9" key="2">
    <citation type="submission" date="2023-11" db="UniProtKB">
        <authorList>
            <consortium name="WormBaseParasite"/>
        </authorList>
    </citation>
    <scope>IDENTIFICATION</scope>
</reference>
<evidence type="ECO:0000256" key="3">
    <source>
        <dbReference type="ARBA" id="ARBA00022895"/>
    </source>
</evidence>
<dbReference type="GO" id="GO:0070187">
    <property type="term" value="C:shelterin complex"/>
    <property type="evidence" value="ECO:0007669"/>
    <property type="project" value="TreeGrafter"/>
</dbReference>
<comment type="subunit">
    <text evidence="5">Homodimer.</text>
</comment>
<keyword evidence="5" id="KW-0010">Activator</keyword>
<feature type="region of interest" description="Disordered" evidence="6">
    <location>
        <begin position="330"/>
        <end position="378"/>
    </location>
</feature>
<keyword evidence="2 5" id="KW-0158">Chromosome</keyword>
<proteinExistence type="inferred from homology"/>
<evidence type="ECO:0000313" key="8">
    <source>
        <dbReference type="Proteomes" id="UP000050795"/>
    </source>
</evidence>
<dbReference type="InterPro" id="IPR009057">
    <property type="entry name" value="Homeodomain-like_sf"/>
</dbReference>